<accession>A0A8S3UJ67</accession>
<evidence type="ECO:0000259" key="4">
    <source>
        <dbReference type="PROSITE" id="PS50871"/>
    </source>
</evidence>
<dbReference type="Gene3D" id="2.60.120.40">
    <property type="match status" value="1"/>
</dbReference>
<dbReference type="InterPro" id="IPR001073">
    <property type="entry name" value="C1q_dom"/>
</dbReference>
<evidence type="ECO:0000256" key="2">
    <source>
        <dbReference type="ARBA" id="ARBA00022525"/>
    </source>
</evidence>
<sequence length="200" mass="23003">MITHIRTCFRYYTWCSRDADEEDERKFNHSLMTCFDVAIGSCYRQNDITQGLLDMLSKMTKCNGHPNIDSKTRPVFFASLTKRPTTVHVNEIVKFDDVRVNRVKAYQPSTGVFTAPMAGIYAFNCVISAESGQKFGYQLNKNDAMYVNGYTSDSQYGSQTTSVIIDLKRGDRVYIKHRHQRTETIAGNQYSYFSGYFVHE</sequence>
<dbReference type="PANTHER" id="PTHR22923:SF113">
    <property type="entry name" value="COMPLEMENT C1Q-LIKE PROTEIN 4"/>
    <property type="match status" value="1"/>
</dbReference>
<comment type="caution">
    <text evidence="5">The sequence shown here is derived from an EMBL/GenBank/DDBJ whole genome shotgun (WGS) entry which is preliminary data.</text>
</comment>
<keyword evidence="6" id="KW-1185">Reference proteome</keyword>
<evidence type="ECO:0000256" key="1">
    <source>
        <dbReference type="ARBA" id="ARBA00004613"/>
    </source>
</evidence>
<dbReference type="PANTHER" id="PTHR22923">
    <property type="entry name" value="CEREBELLIN-RELATED"/>
    <property type="match status" value="1"/>
</dbReference>
<feature type="domain" description="C1q" evidence="4">
    <location>
        <begin position="69"/>
        <end position="200"/>
    </location>
</feature>
<dbReference type="PRINTS" id="PR00007">
    <property type="entry name" value="COMPLEMNTC1Q"/>
</dbReference>
<dbReference type="Proteomes" id="UP000683360">
    <property type="component" value="Unassembled WGS sequence"/>
</dbReference>
<protein>
    <submittedName>
        <fullName evidence="5">C1QL</fullName>
    </submittedName>
</protein>
<name>A0A8S3UJ67_MYTED</name>
<dbReference type="SMART" id="SM00110">
    <property type="entry name" value="C1Q"/>
    <property type="match status" value="1"/>
</dbReference>
<dbReference type="OrthoDB" id="6156789at2759"/>
<organism evidence="5 6">
    <name type="scientific">Mytilus edulis</name>
    <name type="common">Blue mussel</name>
    <dbReference type="NCBI Taxonomy" id="6550"/>
    <lineage>
        <taxon>Eukaryota</taxon>
        <taxon>Metazoa</taxon>
        <taxon>Spiralia</taxon>
        <taxon>Lophotrochozoa</taxon>
        <taxon>Mollusca</taxon>
        <taxon>Bivalvia</taxon>
        <taxon>Autobranchia</taxon>
        <taxon>Pteriomorphia</taxon>
        <taxon>Mytilida</taxon>
        <taxon>Mytiloidea</taxon>
        <taxon>Mytilidae</taxon>
        <taxon>Mytilinae</taxon>
        <taxon>Mytilus</taxon>
    </lineage>
</organism>
<gene>
    <name evidence="5" type="ORF">MEDL_53517</name>
</gene>
<reference evidence="5" key="1">
    <citation type="submission" date="2021-03" db="EMBL/GenBank/DDBJ databases">
        <authorList>
            <person name="Bekaert M."/>
        </authorList>
    </citation>
    <scope>NUCLEOTIDE SEQUENCE</scope>
</reference>
<dbReference type="PROSITE" id="PS50871">
    <property type="entry name" value="C1Q"/>
    <property type="match status" value="1"/>
</dbReference>
<proteinExistence type="predicted"/>
<dbReference type="InterPro" id="IPR008983">
    <property type="entry name" value="Tumour_necrosis_fac-like_dom"/>
</dbReference>
<dbReference type="InterPro" id="IPR050822">
    <property type="entry name" value="Cerebellin_Synaptic_Org"/>
</dbReference>
<dbReference type="Pfam" id="PF00386">
    <property type="entry name" value="C1q"/>
    <property type="match status" value="1"/>
</dbReference>
<keyword evidence="2" id="KW-0964">Secreted</keyword>
<dbReference type="AlphaFoldDB" id="A0A8S3UJ67"/>
<comment type="subcellular location">
    <subcellularLocation>
        <location evidence="1">Secreted</location>
    </subcellularLocation>
</comment>
<dbReference type="EMBL" id="CAJPWZ010002582">
    <property type="protein sequence ID" value="CAG2241280.1"/>
    <property type="molecule type" value="Genomic_DNA"/>
</dbReference>
<dbReference type="SUPFAM" id="SSF49842">
    <property type="entry name" value="TNF-like"/>
    <property type="match status" value="1"/>
</dbReference>
<evidence type="ECO:0000256" key="3">
    <source>
        <dbReference type="ARBA" id="ARBA00022729"/>
    </source>
</evidence>
<keyword evidence="3" id="KW-0732">Signal</keyword>
<evidence type="ECO:0000313" key="5">
    <source>
        <dbReference type="EMBL" id="CAG2241280.1"/>
    </source>
</evidence>
<evidence type="ECO:0000313" key="6">
    <source>
        <dbReference type="Proteomes" id="UP000683360"/>
    </source>
</evidence>
<dbReference type="GO" id="GO:0005576">
    <property type="term" value="C:extracellular region"/>
    <property type="evidence" value="ECO:0007669"/>
    <property type="project" value="UniProtKB-SubCell"/>
</dbReference>